<feature type="compositionally biased region" description="Polar residues" evidence="1">
    <location>
        <begin position="140"/>
        <end position="149"/>
    </location>
</feature>
<keyword evidence="3" id="KW-1185">Reference proteome</keyword>
<accession>A0ABQ3URS4</accession>
<evidence type="ECO:0000256" key="1">
    <source>
        <dbReference type="SAM" id="MobiDB-lite"/>
    </source>
</evidence>
<reference evidence="2 3" key="1">
    <citation type="journal article" date="2021" name="Int. J. Syst. Evol. Microbiol.">
        <title>Reticulibacter mediterranei gen. nov., sp. nov., within the new family Reticulibacteraceae fam. nov., and Ktedonospora formicarum gen. nov., sp. nov., Ktedonobacter robiniae sp. nov., Dictyobacter formicarum sp. nov. and Dictyobacter arantiisoli sp. nov., belonging to the class Ktedonobacteria.</title>
        <authorList>
            <person name="Yabe S."/>
            <person name="Zheng Y."/>
            <person name="Wang C.M."/>
            <person name="Sakai Y."/>
            <person name="Abe K."/>
            <person name="Yokota A."/>
            <person name="Donadio S."/>
            <person name="Cavaletti L."/>
            <person name="Monciardini P."/>
        </authorList>
    </citation>
    <scope>NUCLEOTIDE SEQUENCE [LARGE SCALE GENOMIC DNA]</scope>
    <source>
        <strain evidence="2 3">SOSP1-30</strain>
    </source>
</reference>
<gene>
    <name evidence="2" type="ORF">KSB_39730</name>
</gene>
<dbReference type="EMBL" id="BNJG01000001">
    <property type="protein sequence ID" value="GHO55498.1"/>
    <property type="molecule type" value="Genomic_DNA"/>
</dbReference>
<organism evidence="2 3">
    <name type="scientific">Ktedonobacter robiniae</name>
    <dbReference type="NCBI Taxonomy" id="2778365"/>
    <lineage>
        <taxon>Bacteria</taxon>
        <taxon>Bacillati</taxon>
        <taxon>Chloroflexota</taxon>
        <taxon>Ktedonobacteria</taxon>
        <taxon>Ktedonobacterales</taxon>
        <taxon>Ktedonobacteraceae</taxon>
        <taxon>Ktedonobacter</taxon>
    </lineage>
</organism>
<dbReference type="RefSeq" id="WP_201372075.1">
    <property type="nucleotide sequence ID" value="NZ_BNJG01000001.1"/>
</dbReference>
<dbReference type="Proteomes" id="UP000654345">
    <property type="component" value="Unassembled WGS sequence"/>
</dbReference>
<feature type="compositionally biased region" description="Polar residues" evidence="1">
    <location>
        <begin position="8"/>
        <end position="17"/>
    </location>
</feature>
<feature type="compositionally biased region" description="Basic and acidic residues" evidence="1">
    <location>
        <begin position="125"/>
        <end position="139"/>
    </location>
</feature>
<feature type="region of interest" description="Disordered" evidence="1">
    <location>
        <begin position="125"/>
        <end position="149"/>
    </location>
</feature>
<name>A0ABQ3URS4_9CHLR</name>
<evidence type="ECO:0000313" key="2">
    <source>
        <dbReference type="EMBL" id="GHO55498.1"/>
    </source>
</evidence>
<evidence type="ECO:0008006" key="4">
    <source>
        <dbReference type="Google" id="ProtNLM"/>
    </source>
</evidence>
<proteinExistence type="predicted"/>
<comment type="caution">
    <text evidence="2">The sequence shown here is derived from an EMBL/GenBank/DDBJ whole genome shotgun (WGS) entry which is preliminary data.</text>
</comment>
<protein>
    <recommendedName>
        <fullName evidence="4">Phage terminase small subunit P27 family</fullName>
    </recommendedName>
</protein>
<feature type="region of interest" description="Disordered" evidence="1">
    <location>
        <begin position="1"/>
        <end position="34"/>
    </location>
</feature>
<sequence>MSRPSNPPMNVTPMSEASETKKRGRGRPANLEMPPVPQAILDGMTELEQAHFEHFRDAYTEACKKRYGKITPTAEIGIVQAALDYIHLWRMQIEQIQTGKLVSQARQHPGTSLRAWLQSAGLQEKDMMEPAKQEDEKSANRATLLSLSS</sequence>
<evidence type="ECO:0000313" key="3">
    <source>
        <dbReference type="Proteomes" id="UP000654345"/>
    </source>
</evidence>